<sequence>MTNEQKYKIAELRQSGYGYANIADALGLTKNQVSAYCRRAGLTGTKAAVGTTDVPASNCCRNCGKPLMQTPGRKPVKFCSDSCRVRWWNAHPEMVNKKAIYHFTCACCGKEFTAYGNAHRKYCSHVCYIADRFRGGDGHE</sequence>
<evidence type="ECO:0000313" key="1">
    <source>
        <dbReference type="EMBL" id="DAD80909.1"/>
    </source>
</evidence>
<name>A0A8S5MF07_9CAUD</name>
<dbReference type="EMBL" id="BK014890">
    <property type="protein sequence ID" value="DAD80909.1"/>
    <property type="molecule type" value="Genomic_DNA"/>
</dbReference>
<reference evidence="1" key="1">
    <citation type="journal article" date="2021" name="Proc. Natl. Acad. Sci. U.S.A.">
        <title>A Catalog of Tens of Thousands of Viruses from Human Metagenomes Reveals Hidden Associations with Chronic Diseases.</title>
        <authorList>
            <person name="Tisza M.J."/>
            <person name="Buck C.B."/>
        </authorList>
    </citation>
    <scope>NUCLEOTIDE SEQUENCE</scope>
    <source>
        <strain evidence="1">Ct1Zj2</strain>
    </source>
</reference>
<accession>A0A8S5MF07</accession>
<proteinExistence type="predicted"/>
<protein>
    <submittedName>
        <fullName evidence="1">DNA gyrase subunit A</fullName>
    </submittedName>
</protein>
<dbReference type="Gene3D" id="1.10.10.60">
    <property type="entry name" value="Homeodomain-like"/>
    <property type="match status" value="1"/>
</dbReference>
<organism evidence="1">
    <name type="scientific">Siphoviridae sp. ct1Zj2</name>
    <dbReference type="NCBI Taxonomy" id="2826272"/>
    <lineage>
        <taxon>Viruses</taxon>
        <taxon>Duplodnaviria</taxon>
        <taxon>Heunggongvirae</taxon>
        <taxon>Uroviricota</taxon>
        <taxon>Caudoviricetes</taxon>
    </lineage>
</organism>